<keyword evidence="2" id="KW-1185">Reference proteome</keyword>
<dbReference type="RefSeq" id="WP_129045758.1">
    <property type="nucleotide sequence ID" value="NZ_SDHX01000001.1"/>
</dbReference>
<proteinExistence type="predicted"/>
<protein>
    <submittedName>
        <fullName evidence="1">Uncharacterized protein</fullName>
    </submittedName>
</protein>
<gene>
    <name evidence="1" type="ORF">ESB00_00400</name>
</gene>
<organism evidence="1 2">
    <name type="scientific">Oleiharenicola lentus</name>
    <dbReference type="NCBI Taxonomy" id="2508720"/>
    <lineage>
        <taxon>Bacteria</taxon>
        <taxon>Pseudomonadati</taxon>
        <taxon>Verrucomicrobiota</taxon>
        <taxon>Opitutia</taxon>
        <taxon>Opitutales</taxon>
        <taxon>Opitutaceae</taxon>
        <taxon>Oleiharenicola</taxon>
    </lineage>
</organism>
<dbReference type="Proteomes" id="UP000290218">
    <property type="component" value="Unassembled WGS sequence"/>
</dbReference>
<evidence type="ECO:0000313" key="1">
    <source>
        <dbReference type="EMBL" id="RXK54393.1"/>
    </source>
</evidence>
<dbReference type="AlphaFoldDB" id="A0A4Q1C6B0"/>
<accession>A0A4Q1C6B0</accession>
<comment type="caution">
    <text evidence="1">The sequence shown here is derived from an EMBL/GenBank/DDBJ whole genome shotgun (WGS) entry which is preliminary data.</text>
</comment>
<name>A0A4Q1C6B0_9BACT</name>
<dbReference type="EMBL" id="SDHX01000001">
    <property type="protein sequence ID" value="RXK54393.1"/>
    <property type="molecule type" value="Genomic_DNA"/>
</dbReference>
<evidence type="ECO:0000313" key="2">
    <source>
        <dbReference type="Proteomes" id="UP000290218"/>
    </source>
</evidence>
<reference evidence="1 2" key="1">
    <citation type="submission" date="2019-01" db="EMBL/GenBank/DDBJ databases">
        <title>Lacunisphaera sp. strain TWA-58.</title>
        <authorList>
            <person name="Chen W.-M."/>
        </authorList>
    </citation>
    <scope>NUCLEOTIDE SEQUENCE [LARGE SCALE GENOMIC DNA]</scope>
    <source>
        <strain evidence="1 2">TWA-58</strain>
    </source>
</reference>
<sequence>MKIQLPLFLALSLSVLNGCASQAHRQTALTATRYGAPPEVVRKMERGDRLALADLGLLAQAHVPDDDVLAYMRQTNVSYRLKTAEIDQLRAQGVSDRIIDYLLTTPVRVVRPFRGYVRGRAWYHGFGHGGFGHGYYGHGFGHGRSHHGGRH</sequence>